<dbReference type="OrthoDB" id="7206086at2"/>
<name>A0A2D2AY81_9CAUL</name>
<proteinExistence type="predicted"/>
<dbReference type="AlphaFoldDB" id="A0A2D2AY81"/>
<dbReference type="EMBL" id="CP024201">
    <property type="protein sequence ID" value="ATQ42968.1"/>
    <property type="molecule type" value="Genomic_DNA"/>
</dbReference>
<reference evidence="2 3" key="1">
    <citation type="submission" date="2017-10" db="EMBL/GenBank/DDBJ databases">
        <title>Genome sequence of Caulobacter mirabilis FWC38.</title>
        <authorList>
            <person name="Fiebig A."/>
            <person name="Crosson S."/>
        </authorList>
    </citation>
    <scope>NUCLEOTIDE SEQUENCE [LARGE SCALE GENOMIC DNA]</scope>
    <source>
        <strain evidence="2 3">FWC 38</strain>
    </source>
</reference>
<dbReference type="RefSeq" id="WP_150131383.1">
    <property type="nucleotide sequence ID" value="NZ_CP024201.1"/>
</dbReference>
<organism evidence="2 3">
    <name type="scientific">Caulobacter mirabilis</name>
    <dbReference type="NCBI Taxonomy" id="69666"/>
    <lineage>
        <taxon>Bacteria</taxon>
        <taxon>Pseudomonadati</taxon>
        <taxon>Pseudomonadota</taxon>
        <taxon>Alphaproteobacteria</taxon>
        <taxon>Caulobacterales</taxon>
        <taxon>Caulobacteraceae</taxon>
        <taxon>Caulobacter</taxon>
    </lineage>
</organism>
<evidence type="ECO:0000256" key="1">
    <source>
        <dbReference type="SAM" id="SignalP"/>
    </source>
</evidence>
<gene>
    <name evidence="2" type="ORF">CSW64_11385</name>
</gene>
<feature type="chain" id="PRO_5013547882" evidence="1">
    <location>
        <begin position="24"/>
        <end position="194"/>
    </location>
</feature>
<dbReference type="Proteomes" id="UP000228945">
    <property type="component" value="Chromosome"/>
</dbReference>
<dbReference type="KEGG" id="cmb:CSW64_11385"/>
<accession>A0A2D2AY81</accession>
<evidence type="ECO:0000313" key="2">
    <source>
        <dbReference type="EMBL" id="ATQ42968.1"/>
    </source>
</evidence>
<sequence>MFRSASIAALVWVASAATAPADAVVPQDASPAWAGEALSDLELDEHRGGFILIDGTALDFSAVVDSYVNGQLVLQSQVTWTQQGAVTSHSGPAAADVSPEILAALAQAGIKLGPGALGDGGFYVTPDGQAAFVHRFSEGQVANLLVNVGDGRDFRQDISITLGLPGFEATQAAMNQILMARSLADEVQAAALAR</sequence>
<evidence type="ECO:0000313" key="3">
    <source>
        <dbReference type="Proteomes" id="UP000228945"/>
    </source>
</evidence>
<feature type="signal peptide" evidence="1">
    <location>
        <begin position="1"/>
        <end position="23"/>
    </location>
</feature>
<protein>
    <submittedName>
        <fullName evidence="2">Uncharacterized protein</fullName>
    </submittedName>
</protein>
<keyword evidence="1" id="KW-0732">Signal</keyword>
<keyword evidence="3" id="KW-1185">Reference proteome</keyword>